<gene>
    <name evidence="3" type="ordered locus">HCH_03070</name>
</gene>
<name>Q2SHN8_HAHCH</name>
<dbReference type="AlphaFoldDB" id="Q2SHN8"/>
<proteinExistence type="predicted"/>
<keyword evidence="1" id="KW-0812">Transmembrane</keyword>
<evidence type="ECO:0000256" key="1">
    <source>
        <dbReference type="SAM" id="Phobius"/>
    </source>
</evidence>
<keyword evidence="1" id="KW-1133">Transmembrane helix</keyword>
<dbReference type="STRING" id="349521.HCH_03070"/>
<dbReference type="PANTHER" id="PTHR34322">
    <property type="entry name" value="TRANSPOSASE, Y1_TNP DOMAIN-CONTAINING"/>
    <property type="match status" value="1"/>
</dbReference>
<evidence type="ECO:0000259" key="2">
    <source>
        <dbReference type="SMART" id="SM01321"/>
    </source>
</evidence>
<keyword evidence="1" id="KW-0472">Membrane</keyword>
<accession>Q2SHN8</accession>
<dbReference type="SUPFAM" id="SSF143422">
    <property type="entry name" value="Transposase IS200-like"/>
    <property type="match status" value="1"/>
</dbReference>
<dbReference type="Gene3D" id="3.30.70.1290">
    <property type="entry name" value="Transposase IS200-like"/>
    <property type="match status" value="1"/>
</dbReference>
<feature type="domain" description="Transposase IS200-like" evidence="2">
    <location>
        <begin position="13"/>
        <end position="186"/>
    </location>
</feature>
<evidence type="ECO:0000313" key="4">
    <source>
        <dbReference type="Proteomes" id="UP000000238"/>
    </source>
</evidence>
<dbReference type="PANTHER" id="PTHR34322:SF2">
    <property type="entry name" value="TRANSPOSASE IS200-LIKE DOMAIN-CONTAINING PROTEIN"/>
    <property type="match status" value="1"/>
</dbReference>
<dbReference type="GO" id="GO:0003677">
    <property type="term" value="F:DNA binding"/>
    <property type="evidence" value="ECO:0007669"/>
    <property type="project" value="InterPro"/>
</dbReference>
<protein>
    <submittedName>
        <fullName evidence="3">Transposase and inactivated derivatives</fullName>
    </submittedName>
</protein>
<dbReference type="KEGG" id="hch:HCH_03070"/>
<sequence>MPKPRKAQISIDATPFYHCISRCVRQAYLCGQDVDGRDYSHRRKWVESRILFLASVFSIDVCAYAVMSNHFHVVLHINHKQVASWSDREIVNRWNKLFTGTELSWRYLRGEPLDEVDLQRLQKQIAIWRQRLACISWFMRCLNEPIARMANREDGCTGRFWEGRFKSQALLDEKALLACLAYVDLNPVRANLARTPEESAYTSVQRRISALKSEQPHQPAKLMPFVGPQRNMASQGIPFALDDYLALVDWTGRAQRDDKPGYIQQNYPPILQRLNFEPNHWLTASLKFESRFSGWVGAYYRLKAVCVKLGYTRIPGRATCTLLLAEQSAGA</sequence>
<reference evidence="3 4" key="1">
    <citation type="journal article" date="2005" name="Nucleic Acids Res.">
        <title>Genomic blueprint of Hahella chejuensis, a marine microbe producing an algicidal agent.</title>
        <authorList>
            <person name="Jeong H."/>
            <person name="Yim J.H."/>
            <person name="Lee C."/>
            <person name="Choi S.-H."/>
            <person name="Park Y.K."/>
            <person name="Yoon S.H."/>
            <person name="Hur C.-G."/>
            <person name="Kang H.-Y."/>
            <person name="Kim D."/>
            <person name="Lee H.H."/>
            <person name="Park K.H."/>
            <person name="Park S.-H."/>
            <person name="Park H.-S."/>
            <person name="Lee H.K."/>
            <person name="Oh T.K."/>
            <person name="Kim J.F."/>
        </authorList>
    </citation>
    <scope>NUCLEOTIDE SEQUENCE [LARGE SCALE GENOMIC DNA]</scope>
    <source>
        <strain evidence="3 4">KCTC 2396</strain>
    </source>
</reference>
<dbReference type="SMART" id="SM01321">
    <property type="entry name" value="Y1_Tnp"/>
    <property type="match status" value="1"/>
</dbReference>
<dbReference type="Proteomes" id="UP000000238">
    <property type="component" value="Chromosome"/>
</dbReference>
<organism evidence="3 4">
    <name type="scientific">Hahella chejuensis (strain KCTC 2396)</name>
    <dbReference type="NCBI Taxonomy" id="349521"/>
    <lineage>
        <taxon>Bacteria</taxon>
        <taxon>Pseudomonadati</taxon>
        <taxon>Pseudomonadota</taxon>
        <taxon>Gammaproteobacteria</taxon>
        <taxon>Oceanospirillales</taxon>
        <taxon>Hahellaceae</taxon>
        <taxon>Hahella</taxon>
    </lineage>
</organism>
<dbReference type="OrthoDB" id="9814067at2"/>
<dbReference type="GO" id="GO:0006313">
    <property type="term" value="P:DNA transposition"/>
    <property type="evidence" value="ECO:0007669"/>
    <property type="project" value="InterPro"/>
</dbReference>
<dbReference type="EMBL" id="CP000155">
    <property type="protein sequence ID" value="ABC29836.1"/>
    <property type="molecule type" value="Genomic_DNA"/>
</dbReference>
<dbReference type="HOGENOM" id="CLU_053827_0_0_6"/>
<dbReference type="InterPro" id="IPR036515">
    <property type="entry name" value="Transposase_17_sf"/>
</dbReference>
<dbReference type="RefSeq" id="WP_011396905.1">
    <property type="nucleotide sequence ID" value="NC_007645.1"/>
</dbReference>
<feature type="transmembrane region" description="Helical" evidence="1">
    <location>
        <begin position="50"/>
        <end position="67"/>
    </location>
</feature>
<dbReference type="eggNOG" id="COG1943">
    <property type="taxonomic scope" value="Bacteria"/>
</dbReference>
<dbReference type="InterPro" id="IPR002686">
    <property type="entry name" value="Transposase_17"/>
</dbReference>
<evidence type="ECO:0000313" key="3">
    <source>
        <dbReference type="EMBL" id="ABC29836.1"/>
    </source>
</evidence>
<dbReference type="GO" id="GO:0004803">
    <property type="term" value="F:transposase activity"/>
    <property type="evidence" value="ECO:0007669"/>
    <property type="project" value="InterPro"/>
</dbReference>
<keyword evidence="4" id="KW-1185">Reference proteome</keyword>